<dbReference type="GeneID" id="90071710"/>
<accession>A0AAV5QGE4</accession>
<dbReference type="Proteomes" id="UP001360560">
    <property type="component" value="Unassembled WGS sequence"/>
</dbReference>
<name>A0AAV5QGE4_9ASCO</name>
<comment type="caution">
    <text evidence="1">The sequence shown here is derived from an EMBL/GenBank/DDBJ whole genome shotgun (WGS) entry which is preliminary data.</text>
</comment>
<dbReference type="EMBL" id="BTFZ01000002">
    <property type="protein sequence ID" value="GMM33731.1"/>
    <property type="molecule type" value="Genomic_DNA"/>
</dbReference>
<organism evidence="1 2">
    <name type="scientific">Saccharomycopsis crataegensis</name>
    <dbReference type="NCBI Taxonomy" id="43959"/>
    <lineage>
        <taxon>Eukaryota</taxon>
        <taxon>Fungi</taxon>
        <taxon>Dikarya</taxon>
        <taxon>Ascomycota</taxon>
        <taxon>Saccharomycotina</taxon>
        <taxon>Saccharomycetes</taxon>
        <taxon>Saccharomycopsidaceae</taxon>
        <taxon>Saccharomycopsis</taxon>
    </lineage>
</organism>
<proteinExistence type="predicted"/>
<evidence type="ECO:0000313" key="1">
    <source>
        <dbReference type="EMBL" id="GMM33731.1"/>
    </source>
</evidence>
<gene>
    <name evidence="1" type="ORF">DASC09_010560</name>
</gene>
<evidence type="ECO:0000313" key="2">
    <source>
        <dbReference type="Proteomes" id="UP001360560"/>
    </source>
</evidence>
<dbReference type="RefSeq" id="XP_064850731.1">
    <property type="nucleotide sequence ID" value="XM_064994659.1"/>
</dbReference>
<reference evidence="1 2" key="1">
    <citation type="journal article" date="2023" name="Elife">
        <title>Identification of key yeast species and microbe-microbe interactions impacting larval growth of Drosophila in the wild.</title>
        <authorList>
            <person name="Mure A."/>
            <person name="Sugiura Y."/>
            <person name="Maeda R."/>
            <person name="Honda K."/>
            <person name="Sakurai N."/>
            <person name="Takahashi Y."/>
            <person name="Watada M."/>
            <person name="Katoh T."/>
            <person name="Gotoh A."/>
            <person name="Gotoh Y."/>
            <person name="Taniguchi I."/>
            <person name="Nakamura K."/>
            <person name="Hayashi T."/>
            <person name="Katayama T."/>
            <person name="Uemura T."/>
            <person name="Hattori Y."/>
        </authorList>
    </citation>
    <scope>NUCLEOTIDE SEQUENCE [LARGE SCALE GENOMIC DNA]</scope>
    <source>
        <strain evidence="1 2">SC-9</strain>
    </source>
</reference>
<keyword evidence="2" id="KW-1185">Reference proteome</keyword>
<protein>
    <submittedName>
        <fullName evidence="1">Uncharacterized protein</fullName>
    </submittedName>
</protein>
<dbReference type="AlphaFoldDB" id="A0AAV5QGE4"/>
<sequence>MKTQNYDLNALRTQVECEIAAFNSNFPFFKLKTKNGEKLSPIGLFYSISILFVNFKTAIKSANYSLEEYLSMERIDCPYDVQ</sequence>